<name>A0ACC1CIF8_9NEOP</name>
<keyword evidence="2" id="KW-1185">Reference proteome</keyword>
<dbReference type="Proteomes" id="UP000824533">
    <property type="component" value="Linkage Group LG24"/>
</dbReference>
<dbReference type="EMBL" id="CM034410">
    <property type="protein sequence ID" value="KAJ0171365.1"/>
    <property type="molecule type" value="Genomic_DNA"/>
</dbReference>
<sequence>MKATMLFILLLATQAWGQNVETPSGPVHGQIATYRNVSYYTYLGVPYAKVDVHNPFGASQPYPNFDTPFNATDHTVKCPQVALTPGGITQCLRLNIFTPVTASPKNLLPVFVWFHGGGFFFGNSGDYDGRYFMQHDIIVVAANYRLGPYGFFCLDDPHIPGNQGLKDQIDALRWVKKNIGAFGGDASKVTIGGESYGGGSVDLHVYSLYEKLFDKAIVQSGTLHAEAIFVKPDYNAPIKLAAYLGHNTTNNKEALEFLAKEDPIKVVTAQMSMSLLLRACKEKKYKGVQNFIASDPFHLQNSQKVKDMSILFGYNSKETFGAVANIPDSVFDDAKNIFTDKINSTFVLRKHELHVLANNVKKFYIGGKDVSKESMLALVDFTADYTLNYGAERSVDDYVKQGVGKVYKYLFSYTKGSPYENITGVGAYHTEELQYLFYMGTELKTEQIGMMDKLTKLWSDFIKYGNPTPSQSLLDVPTWIPVTNGTARPYMNIDSTMEMKADVYHERIAFWDMIWHHHWRKSAILVDRNHHD</sequence>
<protein>
    <submittedName>
        <fullName evidence="1">Uncharacterized protein</fullName>
    </submittedName>
</protein>
<proteinExistence type="predicted"/>
<evidence type="ECO:0000313" key="1">
    <source>
        <dbReference type="EMBL" id="KAJ0171365.1"/>
    </source>
</evidence>
<reference evidence="1 2" key="1">
    <citation type="journal article" date="2021" name="Front. Genet.">
        <title>Chromosome-Level Genome Assembly Reveals Significant Gene Expansion in the Toll and IMD Signaling Pathways of Dendrolimus kikuchii.</title>
        <authorList>
            <person name="Zhou J."/>
            <person name="Wu P."/>
            <person name="Xiong Z."/>
            <person name="Liu N."/>
            <person name="Zhao N."/>
            <person name="Ji M."/>
            <person name="Qiu Y."/>
            <person name="Yang B."/>
        </authorList>
    </citation>
    <scope>NUCLEOTIDE SEQUENCE [LARGE SCALE GENOMIC DNA]</scope>
    <source>
        <strain evidence="1">Ann1</strain>
    </source>
</reference>
<organism evidence="1 2">
    <name type="scientific">Dendrolimus kikuchii</name>
    <dbReference type="NCBI Taxonomy" id="765133"/>
    <lineage>
        <taxon>Eukaryota</taxon>
        <taxon>Metazoa</taxon>
        <taxon>Ecdysozoa</taxon>
        <taxon>Arthropoda</taxon>
        <taxon>Hexapoda</taxon>
        <taxon>Insecta</taxon>
        <taxon>Pterygota</taxon>
        <taxon>Neoptera</taxon>
        <taxon>Endopterygota</taxon>
        <taxon>Lepidoptera</taxon>
        <taxon>Glossata</taxon>
        <taxon>Ditrysia</taxon>
        <taxon>Bombycoidea</taxon>
        <taxon>Lasiocampidae</taxon>
        <taxon>Dendrolimus</taxon>
    </lineage>
</organism>
<evidence type="ECO:0000313" key="2">
    <source>
        <dbReference type="Proteomes" id="UP000824533"/>
    </source>
</evidence>
<gene>
    <name evidence="1" type="ORF">K1T71_012915</name>
</gene>
<comment type="caution">
    <text evidence="1">The sequence shown here is derived from an EMBL/GenBank/DDBJ whole genome shotgun (WGS) entry which is preliminary data.</text>
</comment>
<accession>A0ACC1CIF8</accession>